<dbReference type="Gene3D" id="2.70.98.30">
    <property type="entry name" value="Golgi alpha-mannosidase II, domain 4"/>
    <property type="match status" value="1"/>
</dbReference>
<reference evidence="12 13" key="1">
    <citation type="submission" date="2022-11" db="EMBL/GenBank/DDBJ databases">
        <title>Mucor velutinosus strain NIH1002 WGS.</title>
        <authorList>
            <person name="Subramanian P."/>
            <person name="Mullikin J.C."/>
            <person name="Segre J.A."/>
            <person name="Zelazny A.M."/>
        </authorList>
    </citation>
    <scope>NUCLEOTIDE SEQUENCE [LARGE SCALE GENOMIC DNA]</scope>
    <source>
        <strain evidence="12 13">NIH1002</strain>
    </source>
</reference>
<keyword evidence="5" id="KW-0119">Carbohydrate metabolism</keyword>
<feature type="chain" id="PRO_5042844050" description="glucan endo-1,3-beta-D-glucosidase" evidence="9">
    <location>
        <begin position="25"/>
        <end position="765"/>
    </location>
</feature>
<organism evidence="12 13">
    <name type="scientific">Mucor velutinosus</name>
    <dbReference type="NCBI Taxonomy" id="708070"/>
    <lineage>
        <taxon>Eukaryota</taxon>
        <taxon>Fungi</taxon>
        <taxon>Fungi incertae sedis</taxon>
        <taxon>Mucoromycota</taxon>
        <taxon>Mucoromycotina</taxon>
        <taxon>Mucoromycetes</taxon>
        <taxon>Mucorales</taxon>
        <taxon>Mucorineae</taxon>
        <taxon>Mucoraceae</taxon>
        <taxon>Mucor</taxon>
    </lineage>
</organism>
<dbReference type="PANTHER" id="PTHR31983">
    <property type="entry name" value="ENDO-1,3(4)-BETA-GLUCANASE 1"/>
    <property type="match status" value="1"/>
</dbReference>
<dbReference type="PROSITE" id="PS52008">
    <property type="entry name" value="GH81"/>
    <property type="match status" value="1"/>
</dbReference>
<keyword evidence="4" id="KW-0378">Hydrolase</keyword>
<accession>A0AAN7DA21</accession>
<dbReference type="AlphaFoldDB" id="A0AAN7DA21"/>
<evidence type="ECO:0000256" key="3">
    <source>
        <dbReference type="ARBA" id="ARBA00012780"/>
    </source>
</evidence>
<gene>
    <name evidence="12" type="ORF">ATC70_005333</name>
</gene>
<evidence type="ECO:0000256" key="7">
    <source>
        <dbReference type="ARBA" id="ARBA00023316"/>
    </source>
</evidence>
<evidence type="ECO:0000256" key="6">
    <source>
        <dbReference type="ARBA" id="ARBA00023295"/>
    </source>
</evidence>
<feature type="signal peptide" evidence="9">
    <location>
        <begin position="1"/>
        <end position="24"/>
    </location>
</feature>
<dbReference type="GO" id="GO:0071555">
    <property type="term" value="P:cell wall organization"/>
    <property type="evidence" value="ECO:0007669"/>
    <property type="project" value="UniProtKB-KW"/>
</dbReference>
<evidence type="ECO:0000256" key="8">
    <source>
        <dbReference type="ARBA" id="ARBA00023326"/>
    </source>
</evidence>
<comment type="catalytic activity">
    <reaction evidence="1">
        <text>Hydrolysis of (1-&gt;3)-beta-D-glucosidic linkages in (1-&gt;3)-beta-D-glucans.</text>
        <dbReference type="EC" id="3.2.1.39"/>
    </reaction>
</comment>
<keyword evidence="8" id="KW-0624">Polysaccharide degradation</keyword>
<keyword evidence="9" id="KW-0732">Signal</keyword>
<proteinExistence type="inferred from homology"/>
<keyword evidence="7" id="KW-0961">Cell wall biogenesis/degradation</keyword>
<dbReference type="Pfam" id="PF03639">
    <property type="entry name" value="Glyco_hydro_81"/>
    <property type="match status" value="1"/>
</dbReference>
<evidence type="ECO:0000259" key="10">
    <source>
        <dbReference type="Pfam" id="PF03639"/>
    </source>
</evidence>
<comment type="caution">
    <text evidence="12">The sequence shown here is derived from an EMBL/GenBank/DDBJ whole genome shotgun (WGS) entry which is preliminary data.</text>
</comment>
<dbReference type="Gene3D" id="1.10.287.1170">
    <property type="entry name" value="glycoside hydrolase family 81 endo-[beta] glucanase"/>
    <property type="match status" value="1"/>
</dbReference>
<evidence type="ECO:0000256" key="9">
    <source>
        <dbReference type="SAM" id="SignalP"/>
    </source>
</evidence>
<dbReference type="EMBL" id="JASEJX010000016">
    <property type="protein sequence ID" value="KAK4513339.1"/>
    <property type="molecule type" value="Genomic_DNA"/>
</dbReference>
<dbReference type="Proteomes" id="UP001304243">
    <property type="component" value="Unassembled WGS sequence"/>
</dbReference>
<dbReference type="InterPro" id="IPR005200">
    <property type="entry name" value="Endo-beta-glucanase"/>
</dbReference>
<dbReference type="RefSeq" id="XP_064680005.1">
    <property type="nucleotide sequence ID" value="XM_064824628.1"/>
</dbReference>
<dbReference type="GO" id="GO:0042973">
    <property type="term" value="F:glucan endo-1,3-beta-D-glucosidase activity"/>
    <property type="evidence" value="ECO:0007669"/>
    <property type="project" value="UniProtKB-EC"/>
</dbReference>
<feature type="domain" description="Glycosyl hydrolase family 81 C-terminal" evidence="11">
    <location>
        <begin position="377"/>
        <end position="731"/>
    </location>
</feature>
<evidence type="ECO:0000313" key="12">
    <source>
        <dbReference type="EMBL" id="KAK4513339.1"/>
    </source>
</evidence>
<evidence type="ECO:0000259" key="11">
    <source>
        <dbReference type="Pfam" id="PF17652"/>
    </source>
</evidence>
<feature type="domain" description="Glycosyl hydrolase family 81 N-terminal" evidence="10">
    <location>
        <begin position="68"/>
        <end position="370"/>
    </location>
</feature>
<protein>
    <recommendedName>
        <fullName evidence="3">glucan endo-1,3-beta-D-glucosidase</fullName>
        <ecNumber evidence="3">3.2.1.39</ecNumber>
    </recommendedName>
</protein>
<dbReference type="GO" id="GO:0000272">
    <property type="term" value="P:polysaccharide catabolic process"/>
    <property type="evidence" value="ECO:0007669"/>
    <property type="project" value="UniProtKB-KW"/>
</dbReference>
<dbReference type="InterPro" id="IPR040451">
    <property type="entry name" value="GH81_N"/>
</dbReference>
<name>A0AAN7DA21_9FUNG</name>
<dbReference type="EC" id="3.2.1.39" evidence="3"/>
<evidence type="ECO:0000256" key="4">
    <source>
        <dbReference type="ARBA" id="ARBA00022801"/>
    </source>
</evidence>
<dbReference type="InterPro" id="IPR040720">
    <property type="entry name" value="GH81_C"/>
</dbReference>
<keyword evidence="13" id="KW-1185">Reference proteome</keyword>
<dbReference type="GO" id="GO:0052861">
    <property type="term" value="F:endo-1,3(4)-beta-glucanase activity"/>
    <property type="evidence" value="ECO:0007669"/>
    <property type="project" value="InterPro"/>
</dbReference>
<dbReference type="Gene3D" id="1.20.5.420">
    <property type="entry name" value="Immunoglobulin FC, subunit C"/>
    <property type="match status" value="1"/>
</dbReference>
<dbReference type="PANTHER" id="PTHR31983:SF0">
    <property type="entry name" value="GLUCAN ENDO-1,3-BETA-D-GLUCOSIDASE 2"/>
    <property type="match status" value="1"/>
</dbReference>
<evidence type="ECO:0000256" key="2">
    <source>
        <dbReference type="ARBA" id="ARBA00010730"/>
    </source>
</evidence>
<evidence type="ECO:0000256" key="1">
    <source>
        <dbReference type="ARBA" id="ARBA00000382"/>
    </source>
</evidence>
<sequence>MKLSVSIVLTVSLFLSSRHLQVQATASSSMKTSNHLLEPVDASTPAPPSVFPSIQHPFPPVYADPEFKAVVPTSSWISNLFYPSVNNLAPTTSDPYILRLLDGFGGNPGLSISQPHDKVIGSYPAMNNIPPSPAGYIINGVVVDIRLTAQEWTQAPKPLVTSWGHFNAHLRLSGSNGKVEFPLVRGQSFITAAYTGLTPQFFTQHAIISVTADQVQGDMYTGKKFKISFNDNPTSTYLIYALDGPLTLTKRDMNNLVALNKYNGVIQVAKLPSAEDEALLDAHHGVWPTAGTVDTSKDGSKYTIDWHKAGDVSKPLLTYAYPHHMKSFSLHSVTKTNLILQSSSKGPMQAVIGDQWALQESDLSRTEWFPERPSPEQSTHNEILQQLVSDVESNYTQHTQRGDNYFSGKGLQKVALTALVLNEPDITGLRNPELAQVALDKLKQAFVPYLENRQEDPFRYDPVYKGIVSLAGLPVEMGGTGNKDAAFGHSYYNDHHYHQGYFVVTAAIIHHLDPSWRAQELKAWTETLIRDVNNPVENDTYFAPFRNWDWFAGHSWAGGIKVDGALDGRDQESVPESVNFYWGTKLWGLATKNVAMHNLANLQLAITKRTTYEYFWMLDGNKNRPKQMVENKVVGIYFEQKADYTTYFGRYLEYIHGIQQLPMTPILAEYMRTSEFVSQEWDQKLANVAPTISSPWAGVLYLNYATVNPAIAYPILRHIAIDDGQTRSYSLYMAATRPNFYRRSFSKYLREKARKLKLSLKHDDP</sequence>
<dbReference type="GeneID" id="89949019"/>
<evidence type="ECO:0000313" key="13">
    <source>
        <dbReference type="Proteomes" id="UP001304243"/>
    </source>
</evidence>
<evidence type="ECO:0000256" key="5">
    <source>
        <dbReference type="ARBA" id="ARBA00023277"/>
    </source>
</evidence>
<dbReference type="Pfam" id="PF17652">
    <property type="entry name" value="Glyco_hydro81C"/>
    <property type="match status" value="1"/>
</dbReference>
<comment type="similarity">
    <text evidence="2">Belongs to the glycosyl hydrolase 81 family.</text>
</comment>
<keyword evidence="6" id="KW-0326">Glycosidase</keyword>